<evidence type="ECO:0000313" key="9">
    <source>
        <dbReference type="EMBL" id="KAF4698459.1"/>
    </source>
</evidence>
<evidence type="ECO:0000313" key="10">
    <source>
        <dbReference type="Proteomes" id="UP000553632"/>
    </source>
</evidence>
<evidence type="ECO:0000256" key="6">
    <source>
        <dbReference type="SAM" id="MobiDB-lite"/>
    </source>
</evidence>
<dbReference type="Gene3D" id="3.40.50.300">
    <property type="entry name" value="P-loop containing nucleotide triphosphate hydrolases"/>
    <property type="match status" value="1"/>
</dbReference>
<evidence type="ECO:0000259" key="8">
    <source>
        <dbReference type="PROSITE" id="PS51195"/>
    </source>
</evidence>
<feature type="domain" description="DEAD-box RNA helicase Q" evidence="8">
    <location>
        <begin position="40"/>
        <end position="68"/>
    </location>
</feature>
<dbReference type="EMBL" id="JABANO010038495">
    <property type="protein sequence ID" value="KAF4698459.1"/>
    <property type="molecule type" value="Genomic_DNA"/>
</dbReference>
<keyword evidence="10" id="KW-1185">Reference proteome</keyword>
<gene>
    <name evidence="9" type="primary">SUB2_25</name>
    <name evidence="9" type="ORF">FOZ63_015419</name>
</gene>
<keyword evidence="1" id="KW-0547">Nucleotide-binding</keyword>
<dbReference type="Pfam" id="PF00270">
    <property type="entry name" value="DEAD"/>
    <property type="match status" value="1"/>
</dbReference>
<dbReference type="GO" id="GO:0003676">
    <property type="term" value="F:nucleic acid binding"/>
    <property type="evidence" value="ECO:0007669"/>
    <property type="project" value="InterPro"/>
</dbReference>
<dbReference type="PANTHER" id="PTHR47958">
    <property type="entry name" value="ATP-DEPENDENT RNA HELICASE DBP3"/>
    <property type="match status" value="1"/>
</dbReference>
<dbReference type="GO" id="GO:0005524">
    <property type="term" value="F:ATP binding"/>
    <property type="evidence" value="ECO:0007669"/>
    <property type="project" value="UniProtKB-KW"/>
</dbReference>
<keyword evidence="2" id="KW-0378">Hydrolase</keyword>
<dbReference type="InterPro" id="IPR014014">
    <property type="entry name" value="RNA_helicase_DEAD_Q_motif"/>
</dbReference>
<keyword evidence="4" id="KW-0067">ATP-binding</keyword>
<dbReference type="PROSITE" id="PS51195">
    <property type="entry name" value="Q_MOTIF"/>
    <property type="match status" value="1"/>
</dbReference>
<dbReference type="SMART" id="SM00487">
    <property type="entry name" value="DEXDc"/>
    <property type="match status" value="1"/>
</dbReference>
<organism evidence="9 10">
    <name type="scientific">Perkinsus olseni</name>
    <name type="common">Perkinsus atlanticus</name>
    <dbReference type="NCBI Taxonomy" id="32597"/>
    <lineage>
        <taxon>Eukaryota</taxon>
        <taxon>Sar</taxon>
        <taxon>Alveolata</taxon>
        <taxon>Perkinsozoa</taxon>
        <taxon>Perkinsea</taxon>
        <taxon>Perkinsida</taxon>
        <taxon>Perkinsidae</taxon>
        <taxon>Perkinsus</taxon>
    </lineage>
</organism>
<dbReference type="InterPro" id="IPR027417">
    <property type="entry name" value="P-loop_NTPase"/>
</dbReference>
<feature type="domain" description="Helicase ATP-binding" evidence="7">
    <location>
        <begin position="71"/>
        <end position="221"/>
    </location>
</feature>
<evidence type="ECO:0000256" key="5">
    <source>
        <dbReference type="PROSITE-ProRule" id="PRU00552"/>
    </source>
</evidence>
<dbReference type="InterPro" id="IPR014001">
    <property type="entry name" value="Helicase_ATP-bd"/>
</dbReference>
<evidence type="ECO:0000256" key="3">
    <source>
        <dbReference type="ARBA" id="ARBA00022806"/>
    </source>
</evidence>
<dbReference type="GO" id="GO:0003724">
    <property type="term" value="F:RNA helicase activity"/>
    <property type="evidence" value="ECO:0007669"/>
    <property type="project" value="InterPro"/>
</dbReference>
<proteinExistence type="predicted"/>
<feature type="compositionally biased region" description="Acidic residues" evidence="6">
    <location>
        <begin position="1"/>
        <end position="11"/>
    </location>
</feature>
<protein>
    <submittedName>
        <fullName evidence="9">Suppressor of the cold-sensitive snRNP bioproteinsis mutant brr1-1</fullName>
    </submittedName>
</protein>
<reference evidence="9 10" key="1">
    <citation type="submission" date="2020-04" db="EMBL/GenBank/DDBJ databases">
        <title>Perkinsus olseni comparative genomics.</title>
        <authorList>
            <person name="Bogema D.R."/>
        </authorList>
    </citation>
    <scope>NUCLEOTIDE SEQUENCE [LARGE SCALE GENOMIC DNA]</scope>
    <source>
        <strain evidence="9 10">ATCC PRA-207</strain>
    </source>
</reference>
<feature type="short sequence motif" description="Q motif" evidence="5">
    <location>
        <begin position="40"/>
        <end position="68"/>
    </location>
</feature>
<keyword evidence="3" id="KW-0347">Helicase</keyword>
<dbReference type="PROSITE" id="PS51192">
    <property type="entry name" value="HELICASE_ATP_BIND_1"/>
    <property type="match status" value="1"/>
</dbReference>
<feature type="non-terminal residue" evidence="9">
    <location>
        <position position="221"/>
    </location>
</feature>
<evidence type="ECO:0000256" key="1">
    <source>
        <dbReference type="ARBA" id="ARBA00022741"/>
    </source>
</evidence>
<evidence type="ECO:0000259" key="7">
    <source>
        <dbReference type="PROSITE" id="PS51192"/>
    </source>
</evidence>
<dbReference type="InterPro" id="IPR011545">
    <property type="entry name" value="DEAD/DEAH_box_helicase_dom"/>
</dbReference>
<evidence type="ECO:0000256" key="4">
    <source>
        <dbReference type="ARBA" id="ARBA00022840"/>
    </source>
</evidence>
<evidence type="ECO:0000256" key="2">
    <source>
        <dbReference type="ARBA" id="ARBA00022801"/>
    </source>
</evidence>
<dbReference type="OMA" id="CHTGELA"/>
<comment type="caution">
    <text evidence="9">The sequence shown here is derived from an EMBL/GenBank/DDBJ whole genome shotgun (WGS) entry which is preliminary data.</text>
</comment>
<feature type="non-terminal residue" evidence="9">
    <location>
        <position position="1"/>
    </location>
</feature>
<dbReference type="CDD" id="cd17950">
    <property type="entry name" value="DEADc_DDX39"/>
    <property type="match status" value="1"/>
</dbReference>
<feature type="region of interest" description="Disordered" evidence="6">
    <location>
        <begin position="1"/>
        <end position="20"/>
    </location>
</feature>
<accession>A0A7J6PQM9</accession>
<dbReference type="SUPFAM" id="SSF52540">
    <property type="entry name" value="P-loop containing nucleoside triphosphate hydrolases"/>
    <property type="match status" value="1"/>
</dbReference>
<dbReference type="GO" id="GO:0016787">
    <property type="term" value="F:hydrolase activity"/>
    <property type="evidence" value="ECO:0007669"/>
    <property type="project" value="UniProtKB-KW"/>
</dbReference>
<name>A0A7J6PQM9_PEROL</name>
<dbReference type="Proteomes" id="UP000553632">
    <property type="component" value="Unassembled WGS sequence"/>
</dbReference>
<dbReference type="AlphaFoldDB" id="A0A7J6PQM9"/>
<sequence length="221" mass="24523">DYDEGDEEVEDTSAVNGKTAAGEIAADGQKKGNYVGIHATGFRDFLLKPELLRAIVDCGFEHPSEVQHEAIPQAILGTDILCQAKSGMGKTAVFVLAILQQLNVDEKDTDVKVLIMCHTRELAYQIKNEFDRFSKYFPNVKNGVVYGGVPISEDKEMLSKSHPQILIGTPGRVLALVRGKHLDLSHVEHFVLDECDKCLDKLDMRKDIQSVFVETPVKKQV</sequence>